<dbReference type="OMA" id="NYATIAI"/>
<feature type="non-terminal residue" evidence="2">
    <location>
        <position position="1"/>
    </location>
</feature>
<feature type="non-terminal residue" evidence="2">
    <location>
        <position position="185"/>
    </location>
</feature>
<dbReference type="KEGG" id="tvs:TRAVEDRAFT_105578"/>
<accession>R7S6K8</accession>
<evidence type="ECO:0000313" key="3">
    <source>
        <dbReference type="Proteomes" id="UP000054317"/>
    </source>
</evidence>
<dbReference type="OrthoDB" id="2954238at2759"/>
<dbReference type="AlphaFoldDB" id="R7S6K8"/>
<reference evidence="3" key="1">
    <citation type="journal article" date="2012" name="Science">
        <title>The Paleozoic origin of enzymatic lignin decomposition reconstructed from 31 fungal genomes.</title>
        <authorList>
            <person name="Floudas D."/>
            <person name="Binder M."/>
            <person name="Riley R."/>
            <person name="Barry K."/>
            <person name="Blanchette R.A."/>
            <person name="Henrissat B."/>
            <person name="Martinez A.T."/>
            <person name="Otillar R."/>
            <person name="Spatafora J.W."/>
            <person name="Yadav J.S."/>
            <person name="Aerts A."/>
            <person name="Benoit I."/>
            <person name="Boyd A."/>
            <person name="Carlson A."/>
            <person name="Copeland A."/>
            <person name="Coutinho P.M."/>
            <person name="de Vries R.P."/>
            <person name="Ferreira P."/>
            <person name="Findley K."/>
            <person name="Foster B."/>
            <person name="Gaskell J."/>
            <person name="Glotzer D."/>
            <person name="Gorecki P."/>
            <person name="Heitman J."/>
            <person name="Hesse C."/>
            <person name="Hori C."/>
            <person name="Igarashi K."/>
            <person name="Jurgens J.A."/>
            <person name="Kallen N."/>
            <person name="Kersten P."/>
            <person name="Kohler A."/>
            <person name="Kuees U."/>
            <person name="Kumar T.K.A."/>
            <person name="Kuo A."/>
            <person name="LaButti K."/>
            <person name="Larrondo L.F."/>
            <person name="Lindquist E."/>
            <person name="Ling A."/>
            <person name="Lombard V."/>
            <person name="Lucas S."/>
            <person name="Lundell T."/>
            <person name="Martin R."/>
            <person name="McLaughlin D.J."/>
            <person name="Morgenstern I."/>
            <person name="Morin E."/>
            <person name="Murat C."/>
            <person name="Nagy L.G."/>
            <person name="Nolan M."/>
            <person name="Ohm R.A."/>
            <person name="Patyshakuliyeva A."/>
            <person name="Rokas A."/>
            <person name="Ruiz-Duenas F.J."/>
            <person name="Sabat G."/>
            <person name="Salamov A."/>
            <person name="Samejima M."/>
            <person name="Schmutz J."/>
            <person name="Slot J.C."/>
            <person name="St John F."/>
            <person name="Stenlid J."/>
            <person name="Sun H."/>
            <person name="Sun S."/>
            <person name="Syed K."/>
            <person name="Tsang A."/>
            <person name="Wiebenga A."/>
            <person name="Young D."/>
            <person name="Pisabarro A."/>
            <person name="Eastwood D.C."/>
            <person name="Martin F."/>
            <person name="Cullen D."/>
            <person name="Grigoriev I.V."/>
            <person name="Hibbett D.S."/>
        </authorList>
    </citation>
    <scope>NUCLEOTIDE SEQUENCE [LARGE SCALE GENOMIC DNA]</scope>
    <source>
        <strain evidence="3">FP-101664</strain>
    </source>
</reference>
<protein>
    <recommendedName>
        <fullName evidence="1">Retrotransposon gag domain-containing protein</fullName>
    </recommendedName>
</protein>
<dbReference type="RefSeq" id="XP_008045905.1">
    <property type="nucleotide sequence ID" value="XM_008047714.1"/>
</dbReference>
<evidence type="ECO:0000259" key="1">
    <source>
        <dbReference type="Pfam" id="PF03732"/>
    </source>
</evidence>
<sequence length="185" mass="21075">RNSLIEDQEKILWTSGYFADGNAKSWWLGIRDSPTMAHLLTSFASFKDAFISHFGDPHVSAAALDKLKSLRQTSSCATYVAAFREQLPYVELTEATKIDMFKAGLKPIIRNLMVTILDQPTDFDSYASIAIKFDHEQYRAQKELQIDALRQQRLPSQISPEELQRRIDLNLCRYCGGENHNADNC</sequence>
<dbReference type="EMBL" id="JH711950">
    <property type="protein sequence ID" value="EIW51210.1"/>
    <property type="molecule type" value="Genomic_DNA"/>
</dbReference>
<evidence type="ECO:0000313" key="2">
    <source>
        <dbReference type="EMBL" id="EIW51210.1"/>
    </source>
</evidence>
<dbReference type="Proteomes" id="UP000054317">
    <property type="component" value="Unassembled WGS sequence"/>
</dbReference>
<proteinExistence type="predicted"/>
<name>R7S6K8_TRAVS</name>
<organism evidence="2 3">
    <name type="scientific">Trametes versicolor (strain FP-101664)</name>
    <name type="common">White-rot fungus</name>
    <name type="synonym">Coriolus versicolor</name>
    <dbReference type="NCBI Taxonomy" id="717944"/>
    <lineage>
        <taxon>Eukaryota</taxon>
        <taxon>Fungi</taxon>
        <taxon>Dikarya</taxon>
        <taxon>Basidiomycota</taxon>
        <taxon>Agaricomycotina</taxon>
        <taxon>Agaricomycetes</taxon>
        <taxon>Polyporales</taxon>
        <taxon>Polyporaceae</taxon>
        <taxon>Trametes</taxon>
    </lineage>
</organism>
<dbReference type="GeneID" id="19406720"/>
<gene>
    <name evidence="2" type="ORF">TRAVEDRAFT_105578</name>
</gene>
<dbReference type="Pfam" id="PF03732">
    <property type="entry name" value="Retrotrans_gag"/>
    <property type="match status" value="1"/>
</dbReference>
<feature type="domain" description="Retrotransposon gag" evidence="1">
    <location>
        <begin position="19"/>
        <end position="107"/>
    </location>
</feature>
<keyword evidence="3" id="KW-1185">Reference proteome</keyword>
<dbReference type="InterPro" id="IPR005162">
    <property type="entry name" value="Retrotrans_gag_dom"/>
</dbReference>